<dbReference type="Proteomes" id="UP000025171">
    <property type="component" value="Unassembled WGS sequence"/>
</dbReference>
<comment type="caution">
    <text evidence="5">The sequence shown here is derived from an EMBL/GenBank/DDBJ whole genome shotgun (WGS) entry which is preliminary data.</text>
</comment>
<dbReference type="Gene3D" id="3.40.109.10">
    <property type="entry name" value="NADH Oxidase"/>
    <property type="match status" value="1"/>
</dbReference>
<dbReference type="CDD" id="cd02144">
    <property type="entry name" value="iodotyrosine_dehalogenase"/>
    <property type="match status" value="1"/>
</dbReference>
<dbReference type="InterPro" id="IPR029479">
    <property type="entry name" value="Nitroreductase"/>
</dbReference>
<proteinExistence type="predicted"/>
<evidence type="ECO:0000256" key="2">
    <source>
        <dbReference type="ARBA" id="ARBA00022643"/>
    </source>
</evidence>
<evidence type="ECO:0000313" key="5">
    <source>
        <dbReference type="EMBL" id="KCZ91565.1"/>
    </source>
</evidence>
<gene>
    <name evidence="5" type="ORF">HJO_10627</name>
</gene>
<dbReference type="GO" id="GO:0016491">
    <property type="term" value="F:oxidoreductase activity"/>
    <property type="evidence" value="ECO:0007669"/>
    <property type="project" value="UniProtKB-KW"/>
</dbReference>
<evidence type="ECO:0000256" key="1">
    <source>
        <dbReference type="ARBA" id="ARBA00022630"/>
    </source>
</evidence>
<organism evidence="5 6">
    <name type="scientific">Hyphomonas johnsonii MHS-2</name>
    <dbReference type="NCBI Taxonomy" id="1280950"/>
    <lineage>
        <taxon>Bacteria</taxon>
        <taxon>Pseudomonadati</taxon>
        <taxon>Pseudomonadota</taxon>
        <taxon>Alphaproteobacteria</taxon>
        <taxon>Hyphomonadales</taxon>
        <taxon>Hyphomonadaceae</taxon>
        <taxon>Hyphomonas</taxon>
    </lineage>
</organism>
<reference evidence="5 6" key="1">
    <citation type="journal article" date="2014" name="Antonie Van Leeuwenhoek">
        <title>Hyphomonas beringensis sp. nov. and Hyphomonas chukchiensis sp. nov., isolated from surface seawater of the Bering Sea and Chukchi Sea.</title>
        <authorList>
            <person name="Li C."/>
            <person name="Lai Q."/>
            <person name="Li G."/>
            <person name="Dong C."/>
            <person name="Wang J."/>
            <person name="Liao Y."/>
            <person name="Shao Z."/>
        </authorList>
    </citation>
    <scope>NUCLEOTIDE SEQUENCE [LARGE SCALE GENOMIC DNA]</scope>
    <source>
        <strain evidence="5 6">MHS-2</strain>
    </source>
</reference>
<dbReference type="RefSeq" id="WP_035616833.1">
    <property type="nucleotide sequence ID" value="NZ_ARYK01000005.1"/>
</dbReference>
<dbReference type="SUPFAM" id="SSF55469">
    <property type="entry name" value="FMN-dependent nitroreductase-like"/>
    <property type="match status" value="1"/>
</dbReference>
<dbReference type="PANTHER" id="PTHR23026:SF90">
    <property type="entry name" value="IODOTYROSINE DEIODINASE 1"/>
    <property type="match status" value="1"/>
</dbReference>
<accession>A0A059FLN3</accession>
<dbReference type="Pfam" id="PF00881">
    <property type="entry name" value="Nitroreductase"/>
    <property type="match status" value="1"/>
</dbReference>
<evidence type="ECO:0000259" key="4">
    <source>
        <dbReference type="Pfam" id="PF00881"/>
    </source>
</evidence>
<dbReference type="eggNOG" id="COG0778">
    <property type="taxonomic scope" value="Bacteria"/>
</dbReference>
<dbReference type="PANTHER" id="PTHR23026">
    <property type="entry name" value="NADPH NITROREDUCTASE"/>
    <property type="match status" value="1"/>
</dbReference>
<dbReference type="AlphaFoldDB" id="A0A059FLN3"/>
<evidence type="ECO:0000313" key="6">
    <source>
        <dbReference type="Proteomes" id="UP000025171"/>
    </source>
</evidence>
<dbReference type="InterPro" id="IPR000415">
    <property type="entry name" value="Nitroreductase-like"/>
</dbReference>
<keyword evidence="3" id="KW-0560">Oxidoreductase</keyword>
<keyword evidence="6" id="KW-1185">Reference proteome</keyword>
<sequence>MKTSDETHVPLEGYGEPDHEEMMLRAHGFRDRLHTRRSVRNFKPKPVARDVIEACVATAASAPSGANHQPWYFACVDTPERRHEIRLAAEAEEREFYGGRASADWLDALAPIGTDADKPYMDVAPVLICIFAQRRGGVDPGDDKKNYYIHESVGIATGFLLAALHEAGLATLVHTPNPMSFLNRICGRPETEKPYLIVVAGHPADDAMVPRHALKKKPLSEVMRWL</sequence>
<evidence type="ECO:0000256" key="3">
    <source>
        <dbReference type="ARBA" id="ARBA00023002"/>
    </source>
</evidence>
<dbReference type="PATRIC" id="fig|1280950.3.peg.2126"/>
<protein>
    <submittedName>
        <fullName evidence="5">Nitroreductase</fullName>
    </submittedName>
</protein>
<dbReference type="InterPro" id="IPR050627">
    <property type="entry name" value="Nitroreductase/BluB"/>
</dbReference>
<name>A0A059FLN3_9PROT</name>
<keyword evidence="1" id="KW-0285">Flavoprotein</keyword>
<dbReference type="EMBL" id="ARYK01000005">
    <property type="protein sequence ID" value="KCZ91565.1"/>
    <property type="molecule type" value="Genomic_DNA"/>
</dbReference>
<feature type="domain" description="Nitroreductase" evidence="4">
    <location>
        <begin position="35"/>
        <end position="202"/>
    </location>
</feature>
<dbReference type="STRING" id="1280950.HJO_10627"/>
<keyword evidence="2" id="KW-0288">FMN</keyword>